<dbReference type="SUPFAM" id="SSF51735">
    <property type="entry name" value="NAD(P)-binding Rossmann-fold domains"/>
    <property type="match status" value="1"/>
</dbReference>
<dbReference type="Proteomes" id="UP000247810">
    <property type="component" value="Unassembled WGS sequence"/>
</dbReference>
<dbReference type="AlphaFoldDB" id="A0A319DEG0"/>
<evidence type="ECO:0000313" key="3">
    <source>
        <dbReference type="EMBL" id="PYH95800.1"/>
    </source>
</evidence>
<dbReference type="EMBL" id="KZ825848">
    <property type="protein sequence ID" value="PYH95800.1"/>
    <property type="molecule type" value="Genomic_DNA"/>
</dbReference>
<dbReference type="PANTHER" id="PTHR43008:SF9">
    <property type="entry name" value="OXIDOREDUCTASE"/>
    <property type="match status" value="1"/>
</dbReference>
<dbReference type="GO" id="GO:0016616">
    <property type="term" value="F:oxidoreductase activity, acting on the CH-OH group of donors, NAD or NADP as acceptor"/>
    <property type="evidence" value="ECO:0007669"/>
    <property type="project" value="UniProtKB-ARBA"/>
</dbReference>
<dbReference type="InterPro" id="IPR036291">
    <property type="entry name" value="NAD(P)-bd_dom_sf"/>
</dbReference>
<gene>
    <name evidence="3" type="ORF">BO71DRAFT_397758</name>
</gene>
<comment type="similarity">
    <text evidence="1">Belongs to the short-chain dehydrogenases/reductases (SDR) family.</text>
</comment>
<dbReference type="Pfam" id="PF00106">
    <property type="entry name" value="adh_short"/>
    <property type="match status" value="1"/>
</dbReference>
<dbReference type="GO" id="GO:0050664">
    <property type="term" value="F:oxidoreductase activity, acting on NAD(P)H, oxygen as acceptor"/>
    <property type="evidence" value="ECO:0007669"/>
    <property type="project" value="TreeGrafter"/>
</dbReference>
<reference evidence="3 4" key="1">
    <citation type="submission" date="2018-02" db="EMBL/GenBank/DDBJ databases">
        <title>The genomes of Aspergillus section Nigri reveals drivers in fungal speciation.</title>
        <authorList>
            <consortium name="DOE Joint Genome Institute"/>
            <person name="Vesth T.C."/>
            <person name="Nybo J."/>
            <person name="Theobald S."/>
            <person name="Brandl J."/>
            <person name="Frisvad J.C."/>
            <person name="Nielsen K.F."/>
            <person name="Lyhne E.K."/>
            <person name="Kogle M.E."/>
            <person name="Kuo A."/>
            <person name="Riley R."/>
            <person name="Clum A."/>
            <person name="Nolan M."/>
            <person name="Lipzen A."/>
            <person name="Salamov A."/>
            <person name="Henrissat B."/>
            <person name="Wiebenga A."/>
            <person name="De vries R.P."/>
            <person name="Grigoriev I.V."/>
            <person name="Mortensen U.H."/>
            <person name="Andersen M.R."/>
            <person name="Baker S.E."/>
        </authorList>
    </citation>
    <scope>NUCLEOTIDE SEQUENCE [LARGE SCALE GENOMIC DNA]</scope>
    <source>
        <strain evidence="3 4">CBS 707.79</strain>
    </source>
</reference>
<keyword evidence="2" id="KW-0560">Oxidoreductase</keyword>
<keyword evidence="4" id="KW-1185">Reference proteome</keyword>
<evidence type="ECO:0000313" key="4">
    <source>
        <dbReference type="Proteomes" id="UP000247810"/>
    </source>
</evidence>
<dbReference type="STRING" id="1448320.A0A319DEG0"/>
<dbReference type="Gene3D" id="3.40.50.720">
    <property type="entry name" value="NAD(P)-binding Rossmann-like Domain"/>
    <property type="match status" value="1"/>
</dbReference>
<dbReference type="PANTHER" id="PTHR43008">
    <property type="entry name" value="BENZIL REDUCTASE"/>
    <property type="match status" value="1"/>
</dbReference>
<organism evidence="3 4">
    <name type="scientific">Aspergillus ellipticus CBS 707.79</name>
    <dbReference type="NCBI Taxonomy" id="1448320"/>
    <lineage>
        <taxon>Eukaryota</taxon>
        <taxon>Fungi</taxon>
        <taxon>Dikarya</taxon>
        <taxon>Ascomycota</taxon>
        <taxon>Pezizomycotina</taxon>
        <taxon>Eurotiomycetes</taxon>
        <taxon>Eurotiomycetidae</taxon>
        <taxon>Eurotiales</taxon>
        <taxon>Aspergillaceae</taxon>
        <taxon>Aspergillus</taxon>
        <taxon>Aspergillus subgen. Circumdati</taxon>
    </lineage>
</organism>
<evidence type="ECO:0000256" key="2">
    <source>
        <dbReference type="ARBA" id="ARBA00023002"/>
    </source>
</evidence>
<dbReference type="VEuPathDB" id="FungiDB:BO71DRAFT_397758"/>
<dbReference type="InterPro" id="IPR002347">
    <property type="entry name" value="SDR_fam"/>
</dbReference>
<evidence type="ECO:0000256" key="1">
    <source>
        <dbReference type="ARBA" id="ARBA00006484"/>
    </source>
</evidence>
<sequence>MNIVTGAGGFLGTELAQAIFETGGDVVCLDLAAEPSAPNWKDVQTAATTHSAQLSYYSLDVTNKSAVSATFATFLPTLRYPVRGLVACAGLSRNPAWRTSGRGIICCCG</sequence>
<accession>A0A319DEG0</accession>
<name>A0A319DEG0_9EURO</name>
<dbReference type="OrthoDB" id="1669814at2759"/>
<proteinExistence type="inferred from homology"/>
<protein>
    <submittedName>
        <fullName evidence="3">Uncharacterized protein</fullName>
    </submittedName>
</protein>